<dbReference type="GO" id="GO:0051607">
    <property type="term" value="P:defense response to virus"/>
    <property type="evidence" value="ECO:0007669"/>
    <property type="project" value="UniProtKB-KW"/>
</dbReference>
<reference evidence="3 4" key="1">
    <citation type="submission" date="2019-02" db="EMBL/GenBank/DDBJ databases">
        <title>Peptostreptococcaceae bacterium ZHW00191 nov., a new bacterium isolated from the human gut.</title>
        <authorList>
            <person name="Zhou H.-W."/>
            <person name="Chen X.-J."/>
        </authorList>
    </citation>
    <scope>NUCLEOTIDE SEQUENCE [LARGE SCALE GENOMIC DNA]</scope>
    <source>
        <strain evidence="3 4">ZHW00191</strain>
    </source>
</reference>
<dbReference type="InterPro" id="IPR045747">
    <property type="entry name" value="CRISPR-assoc_prot_Cas6_N_sf"/>
</dbReference>
<dbReference type="EMBL" id="SGJB01000005">
    <property type="protein sequence ID" value="TQQ84945.1"/>
    <property type="molecule type" value="Genomic_DNA"/>
</dbReference>
<dbReference type="Gene3D" id="3.30.70.1900">
    <property type="match status" value="1"/>
</dbReference>
<dbReference type="Gene3D" id="3.30.70.1890">
    <property type="match status" value="1"/>
</dbReference>
<dbReference type="Pfam" id="PF01881">
    <property type="entry name" value="Cas_Cas6_C"/>
    <property type="match status" value="1"/>
</dbReference>
<dbReference type="Proteomes" id="UP000317863">
    <property type="component" value="Unassembled WGS sequence"/>
</dbReference>
<evidence type="ECO:0000313" key="3">
    <source>
        <dbReference type="EMBL" id="TQQ84945.1"/>
    </source>
</evidence>
<feature type="domain" description="CRISPR associated protein Cas6 C-terminal" evidence="2">
    <location>
        <begin position="123"/>
        <end position="243"/>
    </location>
</feature>
<dbReference type="CDD" id="cd21140">
    <property type="entry name" value="Cas6_I-like"/>
    <property type="match status" value="1"/>
</dbReference>
<keyword evidence="1" id="KW-0051">Antiviral defense</keyword>
<dbReference type="PANTHER" id="PTHR36984">
    <property type="entry name" value="CRISPR-ASSOCIATED ENDORIBONUCLEASE CAS6 1"/>
    <property type="match status" value="1"/>
</dbReference>
<dbReference type="InterPro" id="IPR010156">
    <property type="entry name" value="CRISPR-assoc_prot_Cas6"/>
</dbReference>
<dbReference type="PANTHER" id="PTHR36984:SF3">
    <property type="entry name" value="CRISPR-ASSOCIATED ENDORIBONUCLEASE CAS6"/>
    <property type="match status" value="1"/>
</dbReference>
<evidence type="ECO:0000259" key="2">
    <source>
        <dbReference type="Pfam" id="PF01881"/>
    </source>
</evidence>
<evidence type="ECO:0000313" key="4">
    <source>
        <dbReference type="Proteomes" id="UP000317863"/>
    </source>
</evidence>
<comment type="caution">
    <text evidence="3">The sequence shown here is derived from an EMBL/GenBank/DDBJ whole genome shotgun (WGS) entry which is preliminary data.</text>
</comment>
<organism evidence="3 4">
    <name type="scientific">Peptacetobacter hominis</name>
    <dbReference type="NCBI Taxonomy" id="2743610"/>
    <lineage>
        <taxon>Bacteria</taxon>
        <taxon>Bacillati</taxon>
        <taxon>Bacillota</taxon>
        <taxon>Clostridia</taxon>
        <taxon>Peptostreptococcales</taxon>
        <taxon>Peptostreptococcaceae</taxon>
        <taxon>Peptacetobacter</taxon>
    </lineage>
</organism>
<gene>
    <name evidence="3" type="primary">cas6</name>
    <name evidence="3" type="ORF">EXD82_03620</name>
</gene>
<dbReference type="NCBIfam" id="TIGR01877">
    <property type="entry name" value="cas_cas6"/>
    <property type="match status" value="1"/>
</dbReference>
<evidence type="ECO:0000256" key="1">
    <source>
        <dbReference type="ARBA" id="ARBA00023118"/>
    </source>
</evidence>
<proteinExistence type="predicted"/>
<dbReference type="InterPro" id="IPR049435">
    <property type="entry name" value="Cas_Cas6_C"/>
</dbReference>
<dbReference type="AlphaFoldDB" id="A0A544QW73"/>
<protein>
    <submittedName>
        <fullName evidence="3">CRISPR-associated endoribonuclease Cas6</fullName>
    </submittedName>
</protein>
<dbReference type="GO" id="GO:0016788">
    <property type="term" value="F:hydrolase activity, acting on ester bonds"/>
    <property type="evidence" value="ECO:0007669"/>
    <property type="project" value="InterPro"/>
</dbReference>
<keyword evidence="4" id="KW-1185">Reference proteome</keyword>
<dbReference type="RefSeq" id="WP_142535549.1">
    <property type="nucleotide sequence ID" value="NZ_SGJB01000005.1"/>
</dbReference>
<dbReference type="OrthoDB" id="45555at2"/>
<accession>A0A544QW73</accession>
<sequence>MKFKRYILSFELDRPEMTIEYRKRVLSFLKKTLTEANGGKYFEKYFGSTAPKDYCFSVVLPGAKYTESKIIIEENMIKVIFSADNRDKTDFVMYCALLSQKNKPFPLGNGNCMVLKSIKEIRMPEIKNSRMIFKTSRGSSICVREHNRENNKDKYYIYSDDKFREKIKEVLALQLRKVAIEDDVNEIKINPIQCKKVVVKHYGQFIDTSVGIFEISAKPYILQYLLNVGIGSRKSAGFGMIDLVTQDLF</sequence>
<name>A0A544QW73_9FIRM</name>